<dbReference type="RefSeq" id="WP_315342778.1">
    <property type="nucleotide sequence ID" value="NZ_JAVDZE010000004.1"/>
</dbReference>
<gene>
    <name evidence="1" type="ORF">RBI02_08020</name>
</gene>
<sequence length="91" mass="10640">MGRRHEGDPLDYVRDLTEALLEGKLIEEEVLFRDAVGEIYSTLRKEVLSKTSNRDYERLLRAYELAVILRYLVQDGVKTSREVLEELLKTL</sequence>
<accession>A0AAE4NWJ4</accession>
<evidence type="ECO:0000313" key="1">
    <source>
        <dbReference type="EMBL" id="MDV3104479.1"/>
    </source>
</evidence>
<organism evidence="1 2">
    <name type="scientific">Thermococcus waiotapuensis</name>
    <dbReference type="NCBI Taxonomy" id="90909"/>
    <lineage>
        <taxon>Archaea</taxon>
        <taxon>Methanobacteriati</taxon>
        <taxon>Methanobacteriota</taxon>
        <taxon>Thermococci</taxon>
        <taxon>Thermococcales</taxon>
        <taxon>Thermococcaceae</taxon>
        <taxon>Thermococcus</taxon>
    </lineage>
</organism>
<comment type="caution">
    <text evidence="1">The sequence shown here is derived from an EMBL/GenBank/DDBJ whole genome shotgun (WGS) entry which is preliminary data.</text>
</comment>
<dbReference type="Proteomes" id="UP001245683">
    <property type="component" value="Unassembled WGS sequence"/>
</dbReference>
<proteinExistence type="predicted"/>
<dbReference type="EMBL" id="JAVDZE010000004">
    <property type="protein sequence ID" value="MDV3104479.1"/>
    <property type="molecule type" value="Genomic_DNA"/>
</dbReference>
<name>A0AAE4NWJ4_9EURY</name>
<keyword evidence="2" id="KW-1185">Reference proteome</keyword>
<protein>
    <submittedName>
        <fullName evidence="1">Uncharacterized protein</fullName>
    </submittedName>
</protein>
<dbReference type="AlphaFoldDB" id="A0AAE4NWJ4"/>
<evidence type="ECO:0000313" key="2">
    <source>
        <dbReference type="Proteomes" id="UP001245683"/>
    </source>
</evidence>
<reference evidence="1 2" key="1">
    <citation type="submission" date="2023-08" db="EMBL/GenBank/DDBJ databases">
        <title>Draft genome sequence of Thermococcus waiotapuensis WT1T, a thermophilic sulphur-dependent archaeon from order Thermococcales.</title>
        <authorList>
            <person name="Manners S.H."/>
            <person name="Carere C.R."/>
            <person name="Dhami M.K."/>
            <person name="Dobson R.C.J."/>
            <person name="Stott M.B."/>
        </authorList>
    </citation>
    <scope>NUCLEOTIDE SEQUENCE [LARGE SCALE GENOMIC DNA]</scope>
    <source>
        <strain evidence="1 2">WT1</strain>
    </source>
</reference>